<feature type="domain" description="PdxS/SNZ N-terminal" evidence="9">
    <location>
        <begin position="7"/>
        <end position="211"/>
    </location>
</feature>
<dbReference type="GO" id="GO:0036381">
    <property type="term" value="F:pyridoxal 5'-phosphate synthase (glutamine hydrolysing) activity"/>
    <property type="evidence" value="ECO:0007669"/>
    <property type="project" value="UniProtKB-UniRule"/>
</dbReference>
<evidence type="ECO:0000256" key="2">
    <source>
        <dbReference type="ARBA" id="ARBA00007281"/>
    </source>
</evidence>
<keyword evidence="5 7" id="KW-0704">Schiff base</keyword>
<keyword evidence="3 7" id="KW-0663">Pyridoxal phosphate</keyword>
<reference evidence="10 11" key="1">
    <citation type="submission" date="2016-10" db="EMBL/GenBank/DDBJ databases">
        <title>Complete genome of the TMA-utilizing, human hosted archaeon Methanomethylophilus alvus Gen. nov, sp. nov., strain Mx-05, derived from a pure culture.</title>
        <authorList>
            <person name="Brugere J.-F."/>
            <person name="Ben Hania W."/>
            <person name="Chaudhary P.P."/>
            <person name="Gaci N."/>
            <person name="Borrel G."/>
            <person name="Cao Van Tuat L."/>
            <person name="Fardeau M.-L."/>
            <person name="Harris H.M.B."/>
            <person name="O'Toole P.W."/>
            <person name="Ollivier B."/>
        </authorList>
    </citation>
    <scope>NUCLEOTIDE SEQUENCE [LARGE SCALE GENOMIC DNA]</scope>
    <source>
        <strain evidence="10 11">Mx-05</strain>
    </source>
</reference>
<name>A0A3G3IGL8_9ARCH</name>
<dbReference type="InterPro" id="IPR013785">
    <property type="entry name" value="Aldolase_TIM"/>
</dbReference>
<dbReference type="EMBL" id="CP017686">
    <property type="protein sequence ID" value="AYQ55000.1"/>
    <property type="molecule type" value="Genomic_DNA"/>
</dbReference>
<feature type="binding site" evidence="7">
    <location>
        <position position="213"/>
    </location>
    <ligand>
        <name>D-ribose 5-phosphate</name>
        <dbReference type="ChEBI" id="CHEBI:78346"/>
    </ligand>
</feature>
<dbReference type="NCBIfam" id="TIGR00343">
    <property type="entry name" value="pyridoxal 5'-phosphate synthase lyase subunit PdxS"/>
    <property type="match status" value="1"/>
</dbReference>
<protein>
    <recommendedName>
        <fullName evidence="7">Pyridoxal 5'-phosphate synthase subunit PdxS</fullName>
        <shortName evidence="7">PLP synthase subunit PdxS</shortName>
        <ecNumber evidence="7">4.3.3.6</ecNumber>
    </recommendedName>
    <alternativeName>
        <fullName evidence="7">Pdx1</fullName>
    </alternativeName>
</protein>
<dbReference type="InterPro" id="IPR011060">
    <property type="entry name" value="RibuloseP-bd_barrel"/>
</dbReference>
<dbReference type="PANTHER" id="PTHR31829:SF0">
    <property type="entry name" value="PYRIDOXAL 5'-PHOSPHATE SYNTHASE SUBUNIT SNZ1-RELATED"/>
    <property type="match status" value="1"/>
</dbReference>
<dbReference type="InterPro" id="IPR001852">
    <property type="entry name" value="PdxS/SNZ"/>
</dbReference>
<comment type="subunit">
    <text evidence="7">In the presence of PdxT, forms a dodecamer of heterodimers.</text>
</comment>
<keyword evidence="4 7" id="KW-0456">Lyase</keyword>
<evidence type="ECO:0000256" key="1">
    <source>
        <dbReference type="ARBA" id="ARBA00004737"/>
    </source>
</evidence>
<sequence length="291" mass="31367">MAKSRYELNKELAQMLKGGVIMDVTTPEQAKIAEEAGAAAVMALERIPADIRAAGGVSRMSDPKMIKGIQDAVSIPVMAKCRIGHFVEAQILEALEIDYIDESEVLTPADDIYHIDKTQFKVPFVCGARDLGEALRRISEGASMIRTKGEPGTGDVVQAVHHMRMMNAEIRKVQNMRADELYEEAKQLQVPVDLVKFVHESGKLPVVNFAAGGVATPADAALMMQLGAEGVFVGSGIFRSGDPAKRAKAIVQAVTNYTDSKLLAEVSTDLGQAMVGINAEEIKTIMAERGQ</sequence>
<dbReference type="NCBIfam" id="NF003215">
    <property type="entry name" value="PRK04180.1"/>
    <property type="match status" value="1"/>
</dbReference>
<dbReference type="AlphaFoldDB" id="A0A3G3IGL8"/>
<feature type="active site" description="Schiff-base intermediate with D-ribose 5-phosphate" evidence="7">
    <location>
        <position position="80"/>
    </location>
</feature>
<evidence type="ECO:0000259" key="9">
    <source>
        <dbReference type="Pfam" id="PF01680"/>
    </source>
</evidence>
<dbReference type="FunFam" id="3.20.20.70:FF:000001">
    <property type="entry name" value="Pyridoxine biosynthesis protein PDX1"/>
    <property type="match status" value="1"/>
</dbReference>
<evidence type="ECO:0000313" key="11">
    <source>
        <dbReference type="Proteomes" id="UP000273278"/>
    </source>
</evidence>
<evidence type="ECO:0000256" key="8">
    <source>
        <dbReference type="PROSITE-ProRule" id="PRU00481"/>
    </source>
</evidence>
<dbReference type="GO" id="GO:0042823">
    <property type="term" value="P:pyridoxal phosphate biosynthetic process"/>
    <property type="evidence" value="ECO:0007669"/>
    <property type="project" value="UniProtKB-UniRule"/>
</dbReference>
<dbReference type="PROSITE" id="PS01235">
    <property type="entry name" value="PDXS_SNZ_1"/>
    <property type="match status" value="1"/>
</dbReference>
<evidence type="ECO:0000256" key="5">
    <source>
        <dbReference type="ARBA" id="ARBA00023270"/>
    </source>
</evidence>
<evidence type="ECO:0000256" key="7">
    <source>
        <dbReference type="HAMAP-Rule" id="MF_01824"/>
    </source>
</evidence>
<dbReference type="GeneID" id="41321635"/>
<dbReference type="Pfam" id="PF01680">
    <property type="entry name" value="SOR_SNZ"/>
    <property type="match status" value="1"/>
</dbReference>
<dbReference type="SUPFAM" id="SSF51366">
    <property type="entry name" value="Ribulose-phoshate binding barrel"/>
    <property type="match status" value="1"/>
</dbReference>
<comment type="pathway">
    <text evidence="1 7">Cofactor biosynthesis; pyridoxal 5'-phosphate biosynthesis.</text>
</comment>
<evidence type="ECO:0000313" key="10">
    <source>
        <dbReference type="EMBL" id="AYQ55000.1"/>
    </source>
</evidence>
<dbReference type="InterPro" id="IPR033755">
    <property type="entry name" value="PdxS/SNZ_N"/>
</dbReference>
<dbReference type="EC" id="4.3.3.6" evidence="7"/>
<proteinExistence type="inferred from homology"/>
<dbReference type="Gene3D" id="3.20.20.70">
    <property type="entry name" value="Aldolase class I"/>
    <property type="match status" value="1"/>
</dbReference>
<evidence type="ECO:0000256" key="3">
    <source>
        <dbReference type="ARBA" id="ARBA00022898"/>
    </source>
</evidence>
<dbReference type="PIRSF" id="PIRSF029271">
    <property type="entry name" value="Pdx1"/>
    <property type="match status" value="1"/>
</dbReference>
<feature type="binding site" evidence="7">
    <location>
        <position position="23"/>
    </location>
    <ligand>
        <name>D-ribose 5-phosphate</name>
        <dbReference type="ChEBI" id="CHEBI:78346"/>
    </ligand>
</feature>
<organism evidence="10 11">
    <name type="scientific">Methanomethylophilus alvi</name>
    <dbReference type="NCBI Taxonomy" id="1291540"/>
    <lineage>
        <taxon>Archaea</taxon>
        <taxon>Methanobacteriati</taxon>
        <taxon>Thermoplasmatota</taxon>
        <taxon>Thermoplasmata</taxon>
        <taxon>Methanomassiliicoccales</taxon>
        <taxon>Methanomethylophilaceae</taxon>
        <taxon>Methanomethylophilus</taxon>
    </lineage>
</organism>
<dbReference type="Proteomes" id="UP000273278">
    <property type="component" value="Chromosome"/>
</dbReference>
<dbReference type="GO" id="GO:0008615">
    <property type="term" value="P:pyridoxine biosynthetic process"/>
    <property type="evidence" value="ECO:0007669"/>
    <property type="project" value="TreeGrafter"/>
</dbReference>
<dbReference type="PROSITE" id="PS51129">
    <property type="entry name" value="PDXS_SNZ_2"/>
    <property type="match status" value="1"/>
</dbReference>
<dbReference type="UniPathway" id="UPA00245"/>
<accession>A0A3G3IGL8</accession>
<comment type="function">
    <text evidence="7">Catalyzes the formation of pyridoxal 5'-phosphate from ribose 5-phosphate (RBP), glyceraldehyde 3-phosphate (G3P) and ammonia. The ammonia is provided by the PdxT subunit. Can also use ribulose 5-phosphate and dihydroxyacetone phosphate as substrates, resulting from enzyme-catalyzed isomerization of RBP and G3P, respectively.</text>
</comment>
<feature type="binding site" evidence="7">
    <location>
        <begin position="234"/>
        <end position="235"/>
    </location>
    <ligand>
        <name>D-ribose 5-phosphate</name>
        <dbReference type="ChEBI" id="CHEBI:78346"/>
    </ligand>
</feature>
<dbReference type="CDD" id="cd04727">
    <property type="entry name" value="pdxS"/>
    <property type="match status" value="1"/>
</dbReference>
<comment type="catalytic activity">
    <reaction evidence="6 7">
        <text>aldehydo-D-ribose 5-phosphate + D-glyceraldehyde 3-phosphate + L-glutamine = pyridoxal 5'-phosphate + L-glutamate + phosphate + 3 H2O + H(+)</text>
        <dbReference type="Rhea" id="RHEA:31507"/>
        <dbReference type="ChEBI" id="CHEBI:15377"/>
        <dbReference type="ChEBI" id="CHEBI:15378"/>
        <dbReference type="ChEBI" id="CHEBI:29985"/>
        <dbReference type="ChEBI" id="CHEBI:43474"/>
        <dbReference type="ChEBI" id="CHEBI:58273"/>
        <dbReference type="ChEBI" id="CHEBI:58359"/>
        <dbReference type="ChEBI" id="CHEBI:59776"/>
        <dbReference type="ChEBI" id="CHEBI:597326"/>
        <dbReference type="EC" id="4.3.3.6"/>
    </reaction>
</comment>
<dbReference type="PANTHER" id="PTHR31829">
    <property type="entry name" value="PYRIDOXAL 5'-PHOSPHATE SYNTHASE SUBUNIT SNZ1-RELATED"/>
    <property type="match status" value="1"/>
</dbReference>
<comment type="similarity">
    <text evidence="2 7 8">Belongs to the PdxS/SNZ family.</text>
</comment>
<evidence type="ECO:0000256" key="4">
    <source>
        <dbReference type="ARBA" id="ARBA00023239"/>
    </source>
</evidence>
<dbReference type="RefSeq" id="WP_015504738.1">
    <property type="nucleotide sequence ID" value="NZ_CP017686.1"/>
</dbReference>
<dbReference type="OMA" id="RYANRGW"/>
<dbReference type="HAMAP" id="MF_01824">
    <property type="entry name" value="PdxS"/>
    <property type="match status" value="1"/>
</dbReference>
<gene>
    <name evidence="7" type="primary">pdxS</name>
    <name evidence="10" type="ORF">BKD89_04170</name>
</gene>
<feature type="binding site" evidence="7">
    <location>
        <position position="152"/>
    </location>
    <ligand>
        <name>D-ribose 5-phosphate</name>
        <dbReference type="ChEBI" id="CHEBI:78346"/>
    </ligand>
</feature>
<feature type="binding site" evidence="7">
    <location>
        <position position="164"/>
    </location>
    <ligand>
        <name>D-glyceraldehyde 3-phosphate</name>
        <dbReference type="ChEBI" id="CHEBI:59776"/>
    </ligand>
</feature>
<dbReference type="GO" id="GO:0006520">
    <property type="term" value="P:amino acid metabolic process"/>
    <property type="evidence" value="ECO:0007669"/>
    <property type="project" value="TreeGrafter"/>
</dbReference>
<evidence type="ECO:0000256" key="6">
    <source>
        <dbReference type="ARBA" id="ARBA00047992"/>
    </source>
</evidence>